<comment type="caution">
    <text evidence="1">The sequence shown here is derived from an EMBL/GenBank/DDBJ whole genome shotgun (WGS) entry which is preliminary data.</text>
</comment>
<evidence type="ECO:0000313" key="1">
    <source>
        <dbReference type="EMBL" id="MEB3041320.1"/>
    </source>
</evidence>
<reference evidence="1 2" key="1">
    <citation type="submission" date="2023-12" db="EMBL/GenBank/DDBJ databases">
        <title>Genomic sequences of Capnocytophaga and Parvimonas strains.</title>
        <authorList>
            <person name="Watt R.M."/>
            <person name="Wang M."/>
            <person name="Yang T."/>
            <person name="Tong W.M."/>
        </authorList>
    </citation>
    <scope>NUCLEOTIDE SEQUENCE [LARGE SCALE GENOMIC DNA]</scope>
    <source>
        <strain evidence="1 2">CCUG 13156</strain>
    </source>
</reference>
<organism evidence="1 2">
    <name type="scientific">Capnocytophaga gingivalis</name>
    <dbReference type="NCBI Taxonomy" id="1017"/>
    <lineage>
        <taxon>Bacteria</taxon>
        <taxon>Pseudomonadati</taxon>
        <taxon>Bacteroidota</taxon>
        <taxon>Flavobacteriia</taxon>
        <taxon>Flavobacteriales</taxon>
        <taxon>Flavobacteriaceae</taxon>
        <taxon>Capnocytophaga</taxon>
    </lineage>
</organism>
<dbReference type="Proteomes" id="UP001324270">
    <property type="component" value="Unassembled WGS sequence"/>
</dbReference>
<sequence>MNENKSMLANTLADLGFDGGHPPMTDCERYGMTWGCDKDCPVLNAGLCKEKFGEGKELYYELLQDLEANDMLNEINAKDLEFLKKEKNENSI</sequence>
<accession>A0ABU5YC67</accession>
<dbReference type="EMBL" id="JAYKBV010000018">
    <property type="protein sequence ID" value="MEB3041320.1"/>
    <property type="molecule type" value="Genomic_DNA"/>
</dbReference>
<proteinExistence type="predicted"/>
<evidence type="ECO:0000313" key="2">
    <source>
        <dbReference type="Proteomes" id="UP001324270"/>
    </source>
</evidence>
<name>A0ABU5YC67_9FLAO</name>
<gene>
    <name evidence="1" type="ORF">VJJ49_11560</name>
</gene>
<protein>
    <submittedName>
        <fullName evidence="1">Uncharacterized protein</fullName>
    </submittedName>
</protein>
<dbReference type="RefSeq" id="WP_323979956.1">
    <property type="nucleotide sequence ID" value="NZ_JAYKBV010000018.1"/>
</dbReference>
<keyword evidence="2" id="KW-1185">Reference proteome</keyword>